<reference evidence="1 2" key="1">
    <citation type="journal article" date="2003" name="Nat. Genet.">
        <title>Comparative analysis of the genome sequences of Bordetella pertussis, Bordetella parapertussis and Bordetella bronchiseptica.</title>
        <authorList>
            <person name="Parkhill J."/>
            <person name="Sebaihia M."/>
            <person name="Preston A."/>
            <person name="Murphy L.D."/>
            <person name="Thomson N.R."/>
            <person name="Harris D.E."/>
            <person name="Holden M.T.G."/>
            <person name="Churcher C.M."/>
            <person name="Bentley S.D."/>
            <person name="Mungall K.L."/>
            <person name="Cerdeno-Tarraga A.-M."/>
            <person name="Temple L."/>
            <person name="James K.D."/>
            <person name="Harris B."/>
            <person name="Quail M.A."/>
            <person name="Achtman M."/>
            <person name="Atkin R."/>
            <person name="Baker S."/>
            <person name="Basham D."/>
            <person name="Bason N."/>
            <person name="Cherevach I."/>
            <person name="Chillingworth T."/>
            <person name="Collins M."/>
            <person name="Cronin A."/>
            <person name="Davis P."/>
            <person name="Doggett J."/>
            <person name="Feltwell T."/>
            <person name="Goble A."/>
            <person name="Hamlin N."/>
            <person name="Hauser H."/>
            <person name="Holroyd S."/>
            <person name="Jagels K."/>
            <person name="Leather S."/>
            <person name="Moule S."/>
            <person name="Norberczak H."/>
            <person name="O'Neil S."/>
            <person name="Ormond D."/>
            <person name="Price C."/>
            <person name="Rabbinowitsch E."/>
            <person name="Rutter S."/>
            <person name="Sanders M."/>
            <person name="Saunders D."/>
            <person name="Seeger K."/>
            <person name="Sharp S."/>
            <person name="Simmonds M."/>
            <person name="Skelton J."/>
            <person name="Squares R."/>
            <person name="Squares S."/>
            <person name="Stevens K."/>
            <person name="Unwin L."/>
            <person name="Whitehead S."/>
            <person name="Barrell B.G."/>
            <person name="Maskell D.J."/>
        </authorList>
    </citation>
    <scope>NUCLEOTIDE SEQUENCE [LARGE SCALE GENOMIC DNA]</scope>
    <source>
        <strain evidence="1 2">ATCC BAA-588 / NCTC 13252 / RB50</strain>
    </source>
</reference>
<dbReference type="KEGG" id="bbr:BB3529"/>
<evidence type="ECO:0000313" key="2">
    <source>
        <dbReference type="Proteomes" id="UP000001027"/>
    </source>
</evidence>
<evidence type="ECO:0000313" key="1">
    <source>
        <dbReference type="EMBL" id="CAE34023.1"/>
    </source>
</evidence>
<dbReference type="eggNOG" id="ENOG502ZXQ7">
    <property type="taxonomic scope" value="Bacteria"/>
</dbReference>
<name>A0A0H3LPQ9_BORBR</name>
<gene>
    <name evidence="1" type="ordered locus">BB3529</name>
</gene>
<proteinExistence type="predicted"/>
<organism evidence="1 2">
    <name type="scientific">Bordetella bronchiseptica (strain ATCC BAA-588 / NCTC 13252 / RB50)</name>
    <name type="common">Alcaligenes bronchisepticus</name>
    <dbReference type="NCBI Taxonomy" id="257310"/>
    <lineage>
        <taxon>Bacteria</taxon>
        <taxon>Pseudomonadati</taxon>
        <taxon>Pseudomonadota</taxon>
        <taxon>Betaproteobacteria</taxon>
        <taxon>Burkholderiales</taxon>
        <taxon>Alcaligenaceae</taxon>
        <taxon>Bordetella</taxon>
    </lineage>
</organism>
<protein>
    <submittedName>
        <fullName evidence="1">Uncharacterized protein</fullName>
    </submittedName>
</protein>
<sequence length="102" mass="11307">MMTKHTPGPWAIRYDYVVQARSFDDGRLVPVAQPYGVNGDGSDLFANARLIAAAPNLLEALEAEEEWRGREAAGEIDPEWDYETMVAAKRRAAISKAKGEQQ</sequence>
<dbReference type="Proteomes" id="UP000001027">
    <property type="component" value="Chromosome"/>
</dbReference>
<dbReference type="HOGENOM" id="CLU_175670_1_0_4"/>
<dbReference type="RefSeq" id="WP_010926839.1">
    <property type="nucleotide sequence ID" value="NC_002927.3"/>
</dbReference>
<dbReference type="AlphaFoldDB" id="A0A0H3LPQ9"/>
<dbReference type="EMBL" id="BX640447">
    <property type="protein sequence ID" value="CAE34023.1"/>
    <property type="molecule type" value="Genomic_DNA"/>
</dbReference>
<accession>A0A0H3LPQ9</accession>